<evidence type="ECO:0000256" key="8">
    <source>
        <dbReference type="ARBA" id="ARBA00023136"/>
    </source>
</evidence>
<feature type="binding site" evidence="9">
    <location>
        <position position="160"/>
    </location>
    <ligand>
        <name>Cu cation</name>
        <dbReference type="ChEBI" id="CHEBI:23378"/>
    </ligand>
</feature>
<dbReference type="SUPFAM" id="SSF49503">
    <property type="entry name" value="Cupredoxins"/>
    <property type="match status" value="1"/>
</dbReference>
<feature type="region of interest" description="Disordered" evidence="10">
    <location>
        <begin position="18"/>
        <end position="57"/>
    </location>
</feature>
<comment type="subcellular location">
    <subcellularLocation>
        <location evidence="1">Membrane</location>
    </subcellularLocation>
    <subcellularLocation>
        <location evidence="2">Periplasm</location>
    </subcellularLocation>
</comment>
<evidence type="ECO:0000256" key="2">
    <source>
        <dbReference type="ARBA" id="ARBA00004418"/>
    </source>
</evidence>
<evidence type="ECO:0000256" key="5">
    <source>
        <dbReference type="ARBA" id="ARBA00022764"/>
    </source>
</evidence>
<feature type="compositionally biased region" description="Gly residues" evidence="10">
    <location>
        <begin position="30"/>
        <end position="55"/>
    </location>
</feature>
<accession>A0ABD5RSR3</accession>
<organism evidence="13 14">
    <name type="scientific">Halomarina salina</name>
    <dbReference type="NCBI Taxonomy" id="1872699"/>
    <lineage>
        <taxon>Archaea</taxon>
        <taxon>Methanobacteriati</taxon>
        <taxon>Methanobacteriota</taxon>
        <taxon>Stenosarchaea group</taxon>
        <taxon>Halobacteria</taxon>
        <taxon>Halobacteriales</taxon>
        <taxon>Natronomonadaceae</taxon>
        <taxon>Halomarina</taxon>
    </lineage>
</organism>
<dbReference type="CDD" id="cd04220">
    <property type="entry name" value="Halocyanin"/>
    <property type="match status" value="1"/>
</dbReference>
<evidence type="ECO:0000256" key="10">
    <source>
        <dbReference type="SAM" id="MobiDB-lite"/>
    </source>
</evidence>
<evidence type="ECO:0000256" key="9">
    <source>
        <dbReference type="PIRSR" id="PIRSR602386-1"/>
    </source>
</evidence>
<dbReference type="PRINTS" id="PR00155">
    <property type="entry name" value="AMICYANIN"/>
</dbReference>
<keyword evidence="5" id="KW-0574">Periplasm</keyword>
<keyword evidence="8 11" id="KW-0472">Membrane</keyword>
<evidence type="ECO:0000256" key="4">
    <source>
        <dbReference type="ARBA" id="ARBA00022723"/>
    </source>
</evidence>
<dbReference type="Proteomes" id="UP001596099">
    <property type="component" value="Unassembled WGS sequence"/>
</dbReference>
<dbReference type="GO" id="GO:0016020">
    <property type="term" value="C:membrane"/>
    <property type="evidence" value="ECO:0007669"/>
    <property type="project" value="UniProtKB-SubCell"/>
</dbReference>
<dbReference type="InterPro" id="IPR008972">
    <property type="entry name" value="Cupredoxin"/>
</dbReference>
<evidence type="ECO:0000313" key="14">
    <source>
        <dbReference type="Proteomes" id="UP001596099"/>
    </source>
</evidence>
<gene>
    <name evidence="13" type="ORF">ACFPYI_19985</name>
</gene>
<feature type="binding site" evidence="9">
    <location>
        <position position="168"/>
    </location>
    <ligand>
        <name>Cu cation</name>
        <dbReference type="ChEBI" id="CHEBI:23378"/>
    </ligand>
</feature>
<keyword evidence="14" id="KW-1185">Reference proteome</keyword>
<proteinExistence type="predicted"/>
<keyword evidence="11" id="KW-1133">Transmembrane helix</keyword>
<dbReference type="InterPro" id="IPR000923">
    <property type="entry name" value="BlueCu_1"/>
</dbReference>
<dbReference type="NCBIfam" id="TIGR03102">
    <property type="entry name" value="halo_cynanin"/>
    <property type="match status" value="1"/>
</dbReference>
<name>A0ABD5RSR3_9EURY</name>
<evidence type="ECO:0000256" key="11">
    <source>
        <dbReference type="SAM" id="Phobius"/>
    </source>
</evidence>
<dbReference type="InterPro" id="IPR017533">
    <property type="entry name" value="Halocyanin"/>
</dbReference>
<comment type="cofactor">
    <cofactor evidence="9">
        <name>Cu cation</name>
        <dbReference type="ChEBI" id="CHEBI:23378"/>
    </cofactor>
    <text evidence="9">Binds 1 copper ion per subunit.</text>
</comment>
<keyword evidence="3" id="KW-0813">Transport</keyword>
<evidence type="ECO:0000256" key="1">
    <source>
        <dbReference type="ARBA" id="ARBA00004370"/>
    </source>
</evidence>
<feature type="compositionally biased region" description="Low complexity" evidence="10">
    <location>
        <begin position="18"/>
        <end position="29"/>
    </location>
</feature>
<protein>
    <submittedName>
        <fullName evidence="13">Halocyanin domain-containing protein</fullName>
    </submittedName>
</protein>
<evidence type="ECO:0000256" key="6">
    <source>
        <dbReference type="ARBA" id="ARBA00022982"/>
    </source>
</evidence>
<evidence type="ECO:0000256" key="3">
    <source>
        <dbReference type="ARBA" id="ARBA00022448"/>
    </source>
</evidence>
<feature type="binding site" evidence="9">
    <location>
        <position position="163"/>
    </location>
    <ligand>
        <name>Cu cation</name>
        <dbReference type="ChEBI" id="CHEBI:23378"/>
    </ligand>
</feature>
<dbReference type="PANTHER" id="PTHR34192:SF10">
    <property type="entry name" value="PLASTOCYANIN MAJOR ISOFORM, CHLOROPLASTIC-RELATED"/>
    <property type="match status" value="1"/>
</dbReference>
<feature type="binding site" evidence="9">
    <location>
        <position position="120"/>
    </location>
    <ligand>
        <name>Cu cation</name>
        <dbReference type="ChEBI" id="CHEBI:23378"/>
    </ligand>
</feature>
<dbReference type="PANTHER" id="PTHR34192">
    <property type="entry name" value="PLASTOCYANIN MAJOR ISOFORM, CHLOROPLASTIC-RELATED"/>
    <property type="match status" value="1"/>
</dbReference>
<dbReference type="InterPro" id="IPR002386">
    <property type="entry name" value="Amicyanin/Pseudoazurin"/>
</dbReference>
<keyword evidence="11" id="KW-0812">Transmembrane</keyword>
<evidence type="ECO:0000313" key="13">
    <source>
        <dbReference type="EMBL" id="MFC5973616.1"/>
    </source>
</evidence>
<keyword evidence="4 9" id="KW-0479">Metal-binding</keyword>
<sequence>MNRRTFLRTVGGATAVGASAQSVSAQEGNESGGSGNGSGGSSGGNGSGGGGGGTGPIDYGGWFSDVPYWGGPGSTEEMTGQSEVTIAVGASANSGNSYQPGAVHVDPGTTVIWEWEGSGHNVLPESIPGGASWEGSSELSSSGATYEHTFETAGIYEYYCEPHLGLGMKGAVAVGTVPRSAPAAPVEPAVSDQAKTLGVATMIALVSTLSLAFFFLKYGGDYE</sequence>
<dbReference type="GO" id="GO:0046872">
    <property type="term" value="F:metal ion binding"/>
    <property type="evidence" value="ECO:0007669"/>
    <property type="project" value="UniProtKB-KW"/>
</dbReference>
<evidence type="ECO:0000256" key="7">
    <source>
        <dbReference type="ARBA" id="ARBA00023008"/>
    </source>
</evidence>
<feature type="transmembrane region" description="Helical" evidence="11">
    <location>
        <begin position="197"/>
        <end position="216"/>
    </location>
</feature>
<dbReference type="InterPro" id="IPR028871">
    <property type="entry name" value="BlueCu_1_BS"/>
</dbReference>
<dbReference type="EMBL" id="JBHSQH010000002">
    <property type="protein sequence ID" value="MFC5973616.1"/>
    <property type="molecule type" value="Genomic_DNA"/>
</dbReference>
<comment type="caution">
    <text evidence="13">The sequence shown here is derived from an EMBL/GenBank/DDBJ whole genome shotgun (WGS) entry which is preliminary data.</text>
</comment>
<dbReference type="AlphaFoldDB" id="A0ABD5RSR3"/>
<dbReference type="RefSeq" id="WP_247420703.1">
    <property type="nucleotide sequence ID" value="NZ_JALLGW010000003.1"/>
</dbReference>
<keyword evidence="6" id="KW-0249">Electron transport</keyword>
<dbReference type="PROSITE" id="PS00196">
    <property type="entry name" value="COPPER_BLUE"/>
    <property type="match status" value="1"/>
</dbReference>
<reference evidence="13 14" key="1">
    <citation type="journal article" date="2019" name="Int. J. Syst. Evol. Microbiol.">
        <title>The Global Catalogue of Microorganisms (GCM) 10K type strain sequencing project: providing services to taxonomists for standard genome sequencing and annotation.</title>
        <authorList>
            <consortium name="The Broad Institute Genomics Platform"/>
            <consortium name="The Broad Institute Genome Sequencing Center for Infectious Disease"/>
            <person name="Wu L."/>
            <person name="Ma J."/>
        </authorList>
    </citation>
    <scope>NUCLEOTIDE SEQUENCE [LARGE SCALE GENOMIC DNA]</scope>
    <source>
        <strain evidence="13 14">CGMCC 1.12543</strain>
    </source>
</reference>
<evidence type="ECO:0000259" key="12">
    <source>
        <dbReference type="Pfam" id="PF00127"/>
    </source>
</evidence>
<feature type="domain" description="Blue (type 1) copper" evidence="12">
    <location>
        <begin position="87"/>
        <end position="174"/>
    </location>
</feature>
<dbReference type="GO" id="GO:0042597">
    <property type="term" value="C:periplasmic space"/>
    <property type="evidence" value="ECO:0007669"/>
    <property type="project" value="UniProtKB-SubCell"/>
</dbReference>
<keyword evidence="7 9" id="KW-0186">Copper</keyword>
<dbReference type="Pfam" id="PF00127">
    <property type="entry name" value="Copper-bind"/>
    <property type="match status" value="1"/>
</dbReference>
<dbReference type="Gene3D" id="2.60.40.420">
    <property type="entry name" value="Cupredoxins - blue copper proteins"/>
    <property type="match status" value="1"/>
</dbReference>